<dbReference type="InterPro" id="IPR029016">
    <property type="entry name" value="GAF-like_dom_sf"/>
</dbReference>
<sequence>MLKKADRAAAEKARLEAVDALKLLDTSPEERFDRITRIARQIFNVPVAEINLLDEFRQYTHSPQVPGESAASDRFDSFCHVAIESDEILVVSDATQDERFAAKGGVTGPRNIRFYAGRPLSIDGESRVGTLCLVDTQPRDLDDVQLRLLDDIGMWVERELRDSPGRLDAQEEPAGAGTALAEPALPPGEPVPAYAISGTSLPMRKVGGDFFAVRELDGGVELLVADVMGQGAAAEAIASTIRSRFEQYDGSDIAAAMQDANGTLSQDLRSVGTFATLVLARVDSKTGIVDYADAGHGLTIIVRADRGIERLESTGFPLGLLAAGAWDVRSSMLEPGDTLVSFTDGLLNLFDGTLASLTQIAELVRETSGPQALINRVSAMNRRSKARDDLTVVAVTRTA</sequence>
<dbReference type="SUPFAM" id="SSF55781">
    <property type="entry name" value="GAF domain-like"/>
    <property type="match status" value="1"/>
</dbReference>
<evidence type="ECO:0000313" key="5">
    <source>
        <dbReference type="Proteomes" id="UP000237983"/>
    </source>
</evidence>
<dbReference type="InterPro" id="IPR003018">
    <property type="entry name" value="GAF"/>
</dbReference>
<dbReference type="Pfam" id="PF01590">
    <property type="entry name" value="GAF"/>
    <property type="match status" value="1"/>
</dbReference>
<name>A0A2T0V797_9MICO</name>
<dbReference type="SUPFAM" id="SSF81606">
    <property type="entry name" value="PP2C-like"/>
    <property type="match status" value="1"/>
</dbReference>
<protein>
    <submittedName>
        <fullName evidence="4">GAF domain-containing protein</fullName>
    </submittedName>
</protein>
<evidence type="ECO:0000259" key="2">
    <source>
        <dbReference type="SMART" id="SM00065"/>
    </source>
</evidence>
<organism evidence="4 5">
    <name type="scientific">Glaciihabitans tibetensis</name>
    <dbReference type="NCBI Taxonomy" id="1266600"/>
    <lineage>
        <taxon>Bacteria</taxon>
        <taxon>Bacillati</taxon>
        <taxon>Actinomycetota</taxon>
        <taxon>Actinomycetes</taxon>
        <taxon>Micrococcales</taxon>
        <taxon>Microbacteriaceae</taxon>
        <taxon>Glaciihabitans</taxon>
    </lineage>
</organism>
<dbReference type="Gene3D" id="3.60.40.10">
    <property type="entry name" value="PPM-type phosphatase domain"/>
    <property type="match status" value="1"/>
</dbReference>
<feature type="compositionally biased region" description="Low complexity" evidence="1">
    <location>
        <begin position="172"/>
        <end position="183"/>
    </location>
</feature>
<keyword evidence="5" id="KW-1185">Reference proteome</keyword>
<evidence type="ECO:0000313" key="4">
    <source>
        <dbReference type="EMBL" id="PRY65928.1"/>
    </source>
</evidence>
<feature type="domain" description="PPM-type phosphatase" evidence="3">
    <location>
        <begin position="191"/>
        <end position="397"/>
    </location>
</feature>
<dbReference type="PANTHER" id="PTHR43102:SF2">
    <property type="entry name" value="GAF DOMAIN-CONTAINING PROTEIN"/>
    <property type="match status" value="1"/>
</dbReference>
<evidence type="ECO:0000259" key="3">
    <source>
        <dbReference type="SMART" id="SM00331"/>
    </source>
</evidence>
<dbReference type="SMART" id="SM00065">
    <property type="entry name" value="GAF"/>
    <property type="match status" value="1"/>
</dbReference>
<dbReference type="Gene3D" id="3.30.450.40">
    <property type="match status" value="1"/>
</dbReference>
<dbReference type="Proteomes" id="UP000237983">
    <property type="component" value="Unassembled WGS sequence"/>
</dbReference>
<evidence type="ECO:0000256" key="1">
    <source>
        <dbReference type="SAM" id="MobiDB-lite"/>
    </source>
</evidence>
<feature type="domain" description="GAF" evidence="2">
    <location>
        <begin position="27"/>
        <end position="172"/>
    </location>
</feature>
<dbReference type="InterPro" id="IPR001932">
    <property type="entry name" value="PPM-type_phosphatase-like_dom"/>
</dbReference>
<dbReference type="InterPro" id="IPR036457">
    <property type="entry name" value="PPM-type-like_dom_sf"/>
</dbReference>
<proteinExistence type="predicted"/>
<dbReference type="OrthoDB" id="9151676at2"/>
<accession>A0A2T0V797</accession>
<feature type="region of interest" description="Disordered" evidence="1">
    <location>
        <begin position="163"/>
        <end position="184"/>
    </location>
</feature>
<dbReference type="EMBL" id="PVTL01000009">
    <property type="protein sequence ID" value="PRY65928.1"/>
    <property type="molecule type" value="Genomic_DNA"/>
</dbReference>
<dbReference type="Pfam" id="PF07228">
    <property type="entry name" value="SpoIIE"/>
    <property type="match status" value="1"/>
</dbReference>
<dbReference type="AlphaFoldDB" id="A0A2T0V797"/>
<gene>
    <name evidence="4" type="ORF">B0I08_10976</name>
</gene>
<dbReference type="RefSeq" id="WP_106214418.1">
    <property type="nucleotide sequence ID" value="NZ_PVTL01000009.1"/>
</dbReference>
<dbReference type="SMART" id="SM00331">
    <property type="entry name" value="PP2C_SIG"/>
    <property type="match status" value="1"/>
</dbReference>
<dbReference type="PANTHER" id="PTHR43102">
    <property type="entry name" value="SLR1143 PROTEIN"/>
    <property type="match status" value="1"/>
</dbReference>
<comment type="caution">
    <text evidence="4">The sequence shown here is derived from an EMBL/GenBank/DDBJ whole genome shotgun (WGS) entry which is preliminary data.</text>
</comment>
<reference evidence="4 5" key="1">
    <citation type="submission" date="2018-03" db="EMBL/GenBank/DDBJ databases">
        <title>Genomic Encyclopedia of Type Strains, Phase III (KMG-III): the genomes of soil and plant-associated and newly described type strains.</title>
        <authorList>
            <person name="Whitman W."/>
        </authorList>
    </citation>
    <scope>NUCLEOTIDE SEQUENCE [LARGE SCALE GENOMIC DNA]</scope>
    <source>
        <strain evidence="4 5">CGMCC 1.12484</strain>
    </source>
</reference>